<dbReference type="SMART" id="SM00710">
    <property type="entry name" value="PbH1"/>
    <property type="match status" value="3"/>
</dbReference>
<proteinExistence type="inferred from homology"/>
<evidence type="ECO:0000256" key="2">
    <source>
        <dbReference type="ARBA" id="ARBA00008834"/>
    </source>
</evidence>
<evidence type="ECO:0000256" key="3">
    <source>
        <dbReference type="ARBA" id="ARBA00022512"/>
    </source>
</evidence>
<evidence type="ECO:0000256" key="5">
    <source>
        <dbReference type="ARBA" id="ARBA00022801"/>
    </source>
</evidence>
<evidence type="ECO:0000256" key="1">
    <source>
        <dbReference type="ARBA" id="ARBA00004191"/>
    </source>
</evidence>
<dbReference type="SUPFAM" id="SSF51126">
    <property type="entry name" value="Pectin lyase-like"/>
    <property type="match status" value="1"/>
</dbReference>
<dbReference type="AlphaFoldDB" id="A0AA38WQ18"/>
<dbReference type="EMBL" id="JARYMX010000002">
    <property type="protein sequence ID" value="KAJ9560795.1"/>
    <property type="molecule type" value="Genomic_DNA"/>
</dbReference>
<evidence type="ECO:0000313" key="10">
    <source>
        <dbReference type="EMBL" id="KAJ9560795.1"/>
    </source>
</evidence>
<dbReference type="GO" id="GO:0005975">
    <property type="term" value="P:carbohydrate metabolic process"/>
    <property type="evidence" value="ECO:0007669"/>
    <property type="project" value="InterPro"/>
</dbReference>
<accession>A0AA38WQ18</accession>
<sequence length="401" mass="42238">MGKASLLYQRVVCCLLLMALTAKNHAIVVDVKSKGAKADGRTNDGPAIMDAWKAACAGPPPSSVLFPPGVYVAFPLVALNGPCKGPIEVKATGATIKAPPALVVFKHPGWIEVMNVDKLTMTGGTYDGQAKQLGRLITTAQIAKHAGYHRISDSITNVTNALVKDVTLANSKSYHMDIFRCENTRLDHVTIDAPGTSVYNDGIHIRSSKGVNITNTNIKTGDACITFSYGSKNVHVEKVTCGPGHGFSTGSLGRAKKEAAIAGIWINNCTITGAKNGVRIKSLVAGTPGTASDMHFDDIIMNDVGTPILIDQQYCPEKNCQKGSSKVKISNVSFRKIRGSSSTKVAMKLDCSPELPCDNVEMADINLTFKGSGGPATSECSNVKPKVIGQVVPPACPGGSK</sequence>
<evidence type="ECO:0000313" key="11">
    <source>
        <dbReference type="Proteomes" id="UP001172457"/>
    </source>
</evidence>
<feature type="chain" id="PRO_5041358887" description="Polygalacturonase" evidence="9">
    <location>
        <begin position="27"/>
        <end position="401"/>
    </location>
</feature>
<evidence type="ECO:0008006" key="12">
    <source>
        <dbReference type="Google" id="ProtNLM"/>
    </source>
</evidence>
<keyword evidence="3" id="KW-0134">Cell wall</keyword>
<gene>
    <name evidence="10" type="ORF">OSB04_005955</name>
</gene>
<keyword evidence="4" id="KW-0964">Secreted</keyword>
<organism evidence="10 11">
    <name type="scientific">Centaurea solstitialis</name>
    <name type="common">yellow star-thistle</name>
    <dbReference type="NCBI Taxonomy" id="347529"/>
    <lineage>
        <taxon>Eukaryota</taxon>
        <taxon>Viridiplantae</taxon>
        <taxon>Streptophyta</taxon>
        <taxon>Embryophyta</taxon>
        <taxon>Tracheophyta</taxon>
        <taxon>Spermatophyta</taxon>
        <taxon>Magnoliopsida</taxon>
        <taxon>eudicotyledons</taxon>
        <taxon>Gunneridae</taxon>
        <taxon>Pentapetalae</taxon>
        <taxon>asterids</taxon>
        <taxon>campanulids</taxon>
        <taxon>Asterales</taxon>
        <taxon>Asteraceae</taxon>
        <taxon>Carduoideae</taxon>
        <taxon>Cardueae</taxon>
        <taxon>Centaureinae</taxon>
        <taxon>Centaurea</taxon>
    </lineage>
</organism>
<dbReference type="GO" id="GO:0004650">
    <property type="term" value="F:polygalacturonase activity"/>
    <property type="evidence" value="ECO:0007669"/>
    <property type="project" value="InterPro"/>
</dbReference>
<dbReference type="InterPro" id="IPR000743">
    <property type="entry name" value="Glyco_hydro_28"/>
</dbReference>
<keyword evidence="7" id="KW-0961">Cell wall biogenesis/degradation</keyword>
<protein>
    <recommendedName>
        <fullName evidence="12">Polygalacturonase</fullName>
    </recommendedName>
</protein>
<dbReference type="Proteomes" id="UP001172457">
    <property type="component" value="Chromosome 2"/>
</dbReference>
<dbReference type="Pfam" id="PF00295">
    <property type="entry name" value="Glyco_hydro_28"/>
    <property type="match status" value="1"/>
</dbReference>
<keyword evidence="11" id="KW-1185">Reference proteome</keyword>
<evidence type="ECO:0000256" key="9">
    <source>
        <dbReference type="SAM" id="SignalP"/>
    </source>
</evidence>
<feature type="signal peptide" evidence="9">
    <location>
        <begin position="1"/>
        <end position="26"/>
    </location>
</feature>
<dbReference type="Gene3D" id="2.160.20.10">
    <property type="entry name" value="Single-stranded right-handed beta-helix, Pectin lyase-like"/>
    <property type="match status" value="1"/>
</dbReference>
<dbReference type="GO" id="GO:0071555">
    <property type="term" value="P:cell wall organization"/>
    <property type="evidence" value="ECO:0007669"/>
    <property type="project" value="UniProtKB-KW"/>
</dbReference>
<evidence type="ECO:0000256" key="7">
    <source>
        <dbReference type="ARBA" id="ARBA00023316"/>
    </source>
</evidence>
<keyword evidence="5 8" id="KW-0378">Hydrolase</keyword>
<reference evidence="10" key="1">
    <citation type="submission" date="2023-03" db="EMBL/GenBank/DDBJ databases">
        <title>Chromosome-scale reference genome and RAD-based genetic map of yellow starthistle (Centaurea solstitialis) reveal putative structural variation and QTLs associated with invader traits.</title>
        <authorList>
            <person name="Reatini B."/>
            <person name="Cang F.A."/>
            <person name="Jiang Q."/>
            <person name="Mckibben M.T.W."/>
            <person name="Barker M.S."/>
            <person name="Rieseberg L.H."/>
            <person name="Dlugosch K.M."/>
        </authorList>
    </citation>
    <scope>NUCLEOTIDE SEQUENCE</scope>
    <source>
        <strain evidence="10">CAN-66</strain>
        <tissue evidence="10">Leaf</tissue>
    </source>
</reference>
<comment type="subcellular location">
    <subcellularLocation>
        <location evidence="1">Secreted</location>
        <location evidence="1">Cell wall</location>
    </subcellularLocation>
</comment>
<evidence type="ECO:0000256" key="8">
    <source>
        <dbReference type="RuleBase" id="RU361169"/>
    </source>
</evidence>
<comment type="similarity">
    <text evidence="2 8">Belongs to the glycosyl hydrolase 28 family.</text>
</comment>
<evidence type="ECO:0000256" key="4">
    <source>
        <dbReference type="ARBA" id="ARBA00022525"/>
    </source>
</evidence>
<dbReference type="InterPro" id="IPR012334">
    <property type="entry name" value="Pectin_lyas_fold"/>
</dbReference>
<name>A0AA38WQ18_9ASTR</name>
<comment type="caution">
    <text evidence="10">The sequence shown here is derived from an EMBL/GenBank/DDBJ whole genome shotgun (WGS) entry which is preliminary data.</text>
</comment>
<dbReference type="InterPro" id="IPR011050">
    <property type="entry name" value="Pectin_lyase_fold/virulence"/>
</dbReference>
<dbReference type="InterPro" id="IPR006626">
    <property type="entry name" value="PbH1"/>
</dbReference>
<dbReference type="PANTHER" id="PTHR31375">
    <property type="match status" value="1"/>
</dbReference>
<keyword evidence="9" id="KW-0732">Signal</keyword>
<evidence type="ECO:0000256" key="6">
    <source>
        <dbReference type="ARBA" id="ARBA00023295"/>
    </source>
</evidence>
<keyword evidence="6 8" id="KW-0326">Glycosidase</keyword>